<gene>
    <name evidence="5" type="ORF">FEE95_15040</name>
</gene>
<evidence type="ECO:0000313" key="6">
    <source>
        <dbReference type="Proteomes" id="UP000310314"/>
    </source>
</evidence>
<name>A0A5S3PNF6_9FLAO</name>
<dbReference type="PANTHER" id="PTHR10098">
    <property type="entry name" value="RAPSYN-RELATED"/>
    <property type="match status" value="1"/>
</dbReference>
<keyword evidence="6" id="KW-1185">Reference proteome</keyword>
<keyword evidence="2" id="KW-0175">Coiled coil</keyword>
<keyword evidence="3" id="KW-0472">Membrane</keyword>
<accession>A0A5S3PNF6</accession>
<dbReference type="RefSeq" id="WP_138658824.1">
    <property type="nucleotide sequence ID" value="NZ_VATY01000003.1"/>
</dbReference>
<feature type="coiled-coil region" evidence="2">
    <location>
        <begin position="397"/>
        <end position="433"/>
    </location>
</feature>
<organism evidence="5 6">
    <name type="scientific">Maribacter algarum</name>
    <name type="common">ex Zhang et al. 2020</name>
    <dbReference type="NCBI Taxonomy" id="2578118"/>
    <lineage>
        <taxon>Bacteria</taxon>
        <taxon>Pseudomonadati</taxon>
        <taxon>Bacteroidota</taxon>
        <taxon>Flavobacteriia</taxon>
        <taxon>Flavobacteriales</taxon>
        <taxon>Flavobacteriaceae</taxon>
        <taxon>Maribacter</taxon>
    </lineage>
</organism>
<dbReference type="Gene3D" id="1.10.10.10">
    <property type="entry name" value="Winged helix-like DNA-binding domain superfamily/Winged helix DNA-binding domain"/>
    <property type="match status" value="1"/>
</dbReference>
<keyword evidence="1" id="KW-0802">TPR repeat</keyword>
<dbReference type="Pfam" id="PF13424">
    <property type="entry name" value="TPR_12"/>
    <property type="match status" value="1"/>
</dbReference>
<dbReference type="OrthoDB" id="1090267at2"/>
<evidence type="ECO:0000313" key="5">
    <source>
        <dbReference type="EMBL" id="TMM55956.1"/>
    </source>
</evidence>
<feature type="signal peptide" evidence="4">
    <location>
        <begin position="1"/>
        <end position="21"/>
    </location>
</feature>
<dbReference type="EMBL" id="VATY01000003">
    <property type="protein sequence ID" value="TMM55956.1"/>
    <property type="molecule type" value="Genomic_DNA"/>
</dbReference>
<sequence length="620" mass="71002">MNTAKKINSIILLLCIPVAFWAQNTHEIDSLLKSYETQVIDTVRIRTAHNIFNYYLKDDYKQAEKYAEEMLTLAQKTKNPNFLGIAYRNLGNYNSRISKVQEALDYARKARDQFKKANNTNNLKAAYSDLLQRFYTISQYDSVLFYCDEQISLLSSEEKDTTSNWSYVLKVKSIVYANQGKNVLALKNGIASLKYAEDDYSKIGTLGNLGKIESARGNYKQSLEFDQEALRLAKRISRTFQIAQISNNLGDTYLQMKDYAKAKESFQYAEKIAREKGHAVQLAAALGYQGELAISENQFKVAQLKYKESAQLFKKISPINYAIALTGLASAHNKLENYTEAIPFLDEAIPLLENPGALDYLKDSFKERAIAYEGMQLPALALRDFKKFKIYNDSIFNESKSEQIEELRAIYDTEKKEQQIAQQETEISLLEEKEKVSRLQKIALGGGLGLSVLLAGFGFYGFRQKMKSNKLEREKIETELEFKKKELTTHALHLAKKNEVLEQVKQKAKELKSVENIEKGYQTLVQTINFDQQDDRAWENFTQYFEAVHKDFAKHSVERYPAISKNELRLMALLKMNMSSKEIGSILNISADGVKKARQRLRKKMQLSPQDSLETTVMAI</sequence>
<keyword evidence="3" id="KW-1133">Transmembrane helix</keyword>
<feature type="transmembrane region" description="Helical" evidence="3">
    <location>
        <begin position="442"/>
        <end position="462"/>
    </location>
</feature>
<protein>
    <submittedName>
        <fullName evidence="5">Tetratricopeptide repeat protein</fullName>
    </submittedName>
</protein>
<keyword evidence="4" id="KW-0732">Signal</keyword>
<evidence type="ECO:0000256" key="3">
    <source>
        <dbReference type="SAM" id="Phobius"/>
    </source>
</evidence>
<evidence type="ECO:0000256" key="4">
    <source>
        <dbReference type="SAM" id="SignalP"/>
    </source>
</evidence>
<feature type="repeat" description="TPR" evidence="1">
    <location>
        <begin position="243"/>
        <end position="276"/>
    </location>
</feature>
<comment type="caution">
    <text evidence="5">The sequence shown here is derived from an EMBL/GenBank/DDBJ whole genome shotgun (WGS) entry which is preliminary data.</text>
</comment>
<dbReference type="SUPFAM" id="SSF48452">
    <property type="entry name" value="TPR-like"/>
    <property type="match status" value="2"/>
</dbReference>
<evidence type="ECO:0000256" key="1">
    <source>
        <dbReference type="PROSITE-ProRule" id="PRU00339"/>
    </source>
</evidence>
<evidence type="ECO:0000256" key="2">
    <source>
        <dbReference type="SAM" id="Coils"/>
    </source>
</evidence>
<reference evidence="5 6" key="1">
    <citation type="submission" date="2019-05" db="EMBL/GenBank/DDBJ databases">
        <authorList>
            <person name="Zhang J.-Y."/>
            <person name="Feg X."/>
            <person name="Du Z.-J."/>
        </authorList>
    </citation>
    <scope>NUCLEOTIDE SEQUENCE [LARGE SCALE GENOMIC DNA]</scope>
    <source>
        <strain evidence="5 6">RZ26</strain>
    </source>
</reference>
<proteinExistence type="predicted"/>
<feature type="chain" id="PRO_5024361664" evidence="4">
    <location>
        <begin position="22"/>
        <end position="620"/>
    </location>
</feature>
<dbReference type="AlphaFoldDB" id="A0A5S3PNF6"/>
<dbReference type="Proteomes" id="UP000310314">
    <property type="component" value="Unassembled WGS sequence"/>
</dbReference>
<dbReference type="GO" id="GO:0006355">
    <property type="term" value="P:regulation of DNA-templated transcription"/>
    <property type="evidence" value="ECO:0007669"/>
    <property type="project" value="InterPro"/>
</dbReference>
<dbReference type="InterPro" id="IPR019734">
    <property type="entry name" value="TPR_rpt"/>
</dbReference>
<dbReference type="SMART" id="SM00028">
    <property type="entry name" value="TPR"/>
    <property type="match status" value="4"/>
</dbReference>
<dbReference type="Gene3D" id="1.25.40.10">
    <property type="entry name" value="Tetratricopeptide repeat domain"/>
    <property type="match status" value="2"/>
</dbReference>
<feature type="coiled-coil region" evidence="2">
    <location>
        <begin position="466"/>
        <end position="517"/>
    </location>
</feature>
<dbReference type="GO" id="GO:0003677">
    <property type="term" value="F:DNA binding"/>
    <property type="evidence" value="ECO:0007669"/>
    <property type="project" value="InterPro"/>
</dbReference>
<dbReference type="PROSITE" id="PS50005">
    <property type="entry name" value="TPR"/>
    <property type="match status" value="1"/>
</dbReference>
<keyword evidence="3" id="KW-0812">Transmembrane</keyword>
<dbReference type="InterPro" id="IPR011990">
    <property type="entry name" value="TPR-like_helical_dom_sf"/>
</dbReference>
<dbReference type="SUPFAM" id="SSF46894">
    <property type="entry name" value="C-terminal effector domain of the bipartite response regulators"/>
    <property type="match status" value="1"/>
</dbReference>
<dbReference type="InterPro" id="IPR036388">
    <property type="entry name" value="WH-like_DNA-bd_sf"/>
</dbReference>
<dbReference type="InterPro" id="IPR016032">
    <property type="entry name" value="Sig_transdc_resp-reg_C-effctor"/>
</dbReference>